<dbReference type="EMBL" id="NBSK02000004">
    <property type="protein sequence ID" value="KAJ0214010.1"/>
    <property type="molecule type" value="Genomic_DNA"/>
</dbReference>
<protein>
    <recommendedName>
        <fullName evidence="1">At2g35280-like TPR domain-containing protein</fullName>
    </recommendedName>
</protein>
<sequence>MLGSESAKDIISTRICSKKMYVVGGDPQVFRIISLHMIEGMGPKHLNAELFICACAVHNNIEAMFRQGAEECLCNGNFDVGMTLLRKATDADQFEAIYFLGMIYISRGTPQYDQGMYGIYVYKYLMHIFVGHLRIMGSIHVLLIMPEIC</sequence>
<evidence type="ECO:0000313" key="2">
    <source>
        <dbReference type="EMBL" id="KAJ0214010.1"/>
    </source>
</evidence>
<reference evidence="2 3" key="1">
    <citation type="journal article" date="2017" name="Nat. Commun.">
        <title>Genome assembly with in vitro proximity ligation data and whole-genome triplication in lettuce.</title>
        <authorList>
            <person name="Reyes-Chin-Wo S."/>
            <person name="Wang Z."/>
            <person name="Yang X."/>
            <person name="Kozik A."/>
            <person name="Arikit S."/>
            <person name="Song C."/>
            <person name="Xia L."/>
            <person name="Froenicke L."/>
            <person name="Lavelle D.O."/>
            <person name="Truco M.J."/>
            <person name="Xia R."/>
            <person name="Zhu S."/>
            <person name="Xu C."/>
            <person name="Xu H."/>
            <person name="Xu X."/>
            <person name="Cox K."/>
            <person name="Korf I."/>
            <person name="Meyers B.C."/>
            <person name="Michelmore R.W."/>
        </authorList>
    </citation>
    <scope>NUCLEOTIDE SEQUENCE [LARGE SCALE GENOMIC DNA]</scope>
    <source>
        <strain evidence="3">cv. Salinas</strain>
        <tissue evidence="2">Seedlings</tissue>
    </source>
</reference>
<evidence type="ECO:0000313" key="3">
    <source>
        <dbReference type="Proteomes" id="UP000235145"/>
    </source>
</evidence>
<comment type="caution">
    <text evidence="2">The sequence shown here is derived from an EMBL/GenBank/DDBJ whole genome shotgun (WGS) entry which is preliminary data.</text>
</comment>
<gene>
    <name evidence="2" type="ORF">LSAT_V11C400214800</name>
</gene>
<name>A0A9R1VWR0_LACSA</name>
<feature type="domain" description="At2g35280-like TPR" evidence="1">
    <location>
        <begin position="47"/>
        <end position="110"/>
    </location>
</feature>
<dbReference type="Pfam" id="PF23310">
    <property type="entry name" value="TPR_27"/>
    <property type="match status" value="1"/>
</dbReference>
<evidence type="ECO:0000259" key="1">
    <source>
        <dbReference type="Pfam" id="PF23310"/>
    </source>
</evidence>
<organism evidence="2 3">
    <name type="scientific">Lactuca sativa</name>
    <name type="common">Garden lettuce</name>
    <dbReference type="NCBI Taxonomy" id="4236"/>
    <lineage>
        <taxon>Eukaryota</taxon>
        <taxon>Viridiplantae</taxon>
        <taxon>Streptophyta</taxon>
        <taxon>Embryophyta</taxon>
        <taxon>Tracheophyta</taxon>
        <taxon>Spermatophyta</taxon>
        <taxon>Magnoliopsida</taxon>
        <taxon>eudicotyledons</taxon>
        <taxon>Gunneridae</taxon>
        <taxon>Pentapetalae</taxon>
        <taxon>asterids</taxon>
        <taxon>campanulids</taxon>
        <taxon>Asterales</taxon>
        <taxon>Asteraceae</taxon>
        <taxon>Cichorioideae</taxon>
        <taxon>Cichorieae</taxon>
        <taxon>Lactucinae</taxon>
        <taxon>Lactuca</taxon>
    </lineage>
</organism>
<dbReference type="Proteomes" id="UP000235145">
    <property type="component" value="Unassembled WGS sequence"/>
</dbReference>
<dbReference type="AlphaFoldDB" id="A0A9R1VWR0"/>
<dbReference type="InterPro" id="IPR057136">
    <property type="entry name" value="At2g35280_TPR_dom"/>
</dbReference>
<accession>A0A9R1VWR0</accession>
<keyword evidence="3" id="KW-1185">Reference proteome</keyword>
<proteinExistence type="predicted"/>